<proteinExistence type="predicted"/>
<reference evidence="1" key="1">
    <citation type="submission" date="2014-11" db="EMBL/GenBank/DDBJ databases">
        <authorList>
            <person name="Amaro Gonzalez C."/>
        </authorList>
    </citation>
    <scope>NUCLEOTIDE SEQUENCE</scope>
</reference>
<accession>A0A0E9UTK4</accession>
<name>A0A0E9UTK4_ANGAN</name>
<sequence>MAIEVFIIRKSCVVHLCDKYCDINSFIFYKHNLK</sequence>
<dbReference type="AlphaFoldDB" id="A0A0E9UTK4"/>
<protein>
    <submittedName>
        <fullName evidence="1">Uncharacterized protein</fullName>
    </submittedName>
</protein>
<reference evidence="1" key="2">
    <citation type="journal article" date="2015" name="Fish Shellfish Immunol.">
        <title>Early steps in the European eel (Anguilla anguilla)-Vibrio vulnificus interaction in the gills: Role of the RtxA13 toxin.</title>
        <authorList>
            <person name="Callol A."/>
            <person name="Pajuelo D."/>
            <person name="Ebbesson L."/>
            <person name="Teles M."/>
            <person name="MacKenzie S."/>
            <person name="Amaro C."/>
        </authorList>
    </citation>
    <scope>NUCLEOTIDE SEQUENCE</scope>
</reference>
<organism evidence="1">
    <name type="scientific">Anguilla anguilla</name>
    <name type="common">European freshwater eel</name>
    <name type="synonym">Muraena anguilla</name>
    <dbReference type="NCBI Taxonomy" id="7936"/>
    <lineage>
        <taxon>Eukaryota</taxon>
        <taxon>Metazoa</taxon>
        <taxon>Chordata</taxon>
        <taxon>Craniata</taxon>
        <taxon>Vertebrata</taxon>
        <taxon>Euteleostomi</taxon>
        <taxon>Actinopterygii</taxon>
        <taxon>Neopterygii</taxon>
        <taxon>Teleostei</taxon>
        <taxon>Anguilliformes</taxon>
        <taxon>Anguillidae</taxon>
        <taxon>Anguilla</taxon>
    </lineage>
</organism>
<evidence type="ECO:0000313" key="1">
    <source>
        <dbReference type="EMBL" id="JAH69081.1"/>
    </source>
</evidence>
<dbReference type="EMBL" id="GBXM01039496">
    <property type="protein sequence ID" value="JAH69081.1"/>
    <property type="molecule type" value="Transcribed_RNA"/>
</dbReference>